<dbReference type="AlphaFoldDB" id="A0A1G1WQP0"/>
<dbReference type="Pfam" id="PF06723">
    <property type="entry name" value="MreB_Mbl"/>
    <property type="match status" value="1"/>
</dbReference>
<dbReference type="GO" id="GO:0000902">
    <property type="term" value="P:cell morphogenesis"/>
    <property type="evidence" value="ECO:0007669"/>
    <property type="project" value="InterPro"/>
</dbReference>
<dbReference type="PANTHER" id="PTHR42749:SF1">
    <property type="entry name" value="CELL SHAPE-DETERMINING PROTEIN MREB"/>
    <property type="match status" value="1"/>
</dbReference>
<keyword evidence="1 6" id="KW-0963">Cytoplasm</keyword>
<comment type="caution">
    <text evidence="7">The sequence shown here is derived from an EMBL/GenBank/DDBJ whole genome shotgun (WGS) entry which is preliminary data.</text>
</comment>
<comment type="similarity">
    <text evidence="5 6">Belongs to the FtsA/MreB family.</text>
</comment>
<keyword evidence="2 6" id="KW-0547">Nucleotide-binding</keyword>
<dbReference type="Gene3D" id="3.30.420.40">
    <property type="match status" value="2"/>
</dbReference>
<name>A0A1G1WQP0_9BACT</name>
<feature type="binding site" evidence="6">
    <location>
        <begin position="217"/>
        <end position="220"/>
    </location>
    <ligand>
        <name>ATP</name>
        <dbReference type="ChEBI" id="CHEBI:30616"/>
    </ligand>
</feature>
<evidence type="ECO:0000256" key="4">
    <source>
        <dbReference type="ARBA" id="ARBA00022960"/>
    </source>
</evidence>
<dbReference type="SUPFAM" id="SSF53067">
    <property type="entry name" value="Actin-like ATPase domain"/>
    <property type="match status" value="2"/>
</dbReference>
<dbReference type="InterPro" id="IPR043129">
    <property type="entry name" value="ATPase_NBD"/>
</dbReference>
<keyword evidence="4 6" id="KW-0133">Cell shape</keyword>
<feature type="binding site" evidence="6">
    <location>
        <begin position="297"/>
        <end position="300"/>
    </location>
    <ligand>
        <name>ATP</name>
        <dbReference type="ChEBI" id="CHEBI:30616"/>
    </ligand>
</feature>
<feature type="binding site" evidence="6">
    <location>
        <begin position="21"/>
        <end position="23"/>
    </location>
    <ligand>
        <name>ATP</name>
        <dbReference type="ChEBI" id="CHEBI:30616"/>
    </ligand>
</feature>
<sequence length="350" mass="37250">MIILDQILGAFSHDVGMDLGTANTLVLVKGKGIVIREPTVIAQHKKTKRVLAVGNEAKKMLGRTPASIVAVRPLKNGVISDFEATESLIRYFIGKIHQDASIFPKIPRPRVVVGIPSGVTEVERRAVQNATLRAGAREVYLIEEPMAAAIGAGLPIEDAAGNMIVDIGGGTTEIAVISLGGVVVKNSVRVAGDEMDQDIINYARSRYNLLLGERTAEEVKLAVGSAYPVEEEKKYTMRGRDLASGLPASVNVSSSEIREAISPTTHAIIETIKDTVEQTPPELVSDIMDRGIFLAGGGSLLPGIDEVIARETKILVNVAEDALTCVVRGTGKLVGDLKLLERVKGSGGLY</sequence>
<dbReference type="GO" id="GO:0008360">
    <property type="term" value="P:regulation of cell shape"/>
    <property type="evidence" value="ECO:0007669"/>
    <property type="project" value="UniProtKB-UniRule"/>
</dbReference>
<dbReference type="PRINTS" id="PR01652">
    <property type="entry name" value="SHAPEPROTEIN"/>
</dbReference>
<gene>
    <name evidence="6" type="primary">mreB</name>
    <name evidence="7" type="ORF">A3J50_04120</name>
</gene>
<proteinExistence type="inferred from homology"/>
<dbReference type="InterPro" id="IPR004753">
    <property type="entry name" value="MreB"/>
</dbReference>
<evidence type="ECO:0000256" key="5">
    <source>
        <dbReference type="ARBA" id="ARBA00023458"/>
    </source>
</evidence>
<comment type="subcellular location">
    <subcellularLocation>
        <location evidence="6">Cytoplasm</location>
    </subcellularLocation>
    <text evidence="6">Membrane-associated.</text>
</comment>
<dbReference type="PANTHER" id="PTHR42749">
    <property type="entry name" value="CELL SHAPE-DETERMINING PROTEIN MREB"/>
    <property type="match status" value="1"/>
</dbReference>
<dbReference type="CDD" id="cd10225">
    <property type="entry name" value="ASKHA_NBD_MreB-like"/>
    <property type="match status" value="1"/>
</dbReference>
<evidence type="ECO:0000256" key="2">
    <source>
        <dbReference type="ARBA" id="ARBA00022741"/>
    </source>
</evidence>
<evidence type="ECO:0000313" key="8">
    <source>
        <dbReference type="Proteomes" id="UP000177821"/>
    </source>
</evidence>
<evidence type="ECO:0000256" key="1">
    <source>
        <dbReference type="ARBA" id="ARBA00022490"/>
    </source>
</evidence>
<comment type="function">
    <text evidence="6">Forms membrane-associated dynamic filaments that are essential for cell shape determination. Acts by regulating cell wall synthesis and cell elongation, and thus cell shape. A feedback loop between cell geometry and MreB localization may maintain elongated cell shape by targeting cell wall growth to regions of negative cell wall curvature.</text>
</comment>
<dbReference type="EMBL" id="MHCX01000009">
    <property type="protein sequence ID" value="OGY30052.1"/>
    <property type="molecule type" value="Genomic_DNA"/>
</dbReference>
<feature type="binding site" evidence="6">
    <location>
        <begin position="169"/>
        <end position="171"/>
    </location>
    <ligand>
        <name>ATP</name>
        <dbReference type="ChEBI" id="CHEBI:30616"/>
    </ligand>
</feature>
<evidence type="ECO:0000256" key="6">
    <source>
        <dbReference type="HAMAP-Rule" id="MF_02207"/>
    </source>
</evidence>
<evidence type="ECO:0000313" key="7">
    <source>
        <dbReference type="EMBL" id="OGY30052.1"/>
    </source>
</evidence>
<comment type="subunit">
    <text evidence="6">Forms polymers.</text>
</comment>
<organism evidence="7 8">
    <name type="scientific">Candidatus Woykebacteria bacterium RIFCSPHIGHO2_02_FULL_43_16b</name>
    <dbReference type="NCBI Taxonomy" id="1802601"/>
    <lineage>
        <taxon>Bacteria</taxon>
        <taxon>Candidatus Woykeibacteriota</taxon>
    </lineage>
</organism>
<dbReference type="HAMAP" id="MF_02207">
    <property type="entry name" value="MreB"/>
    <property type="match status" value="1"/>
</dbReference>
<protein>
    <recommendedName>
        <fullName evidence="6">Cell shape-determining protein MreB</fullName>
    </recommendedName>
</protein>
<evidence type="ECO:0000256" key="3">
    <source>
        <dbReference type="ARBA" id="ARBA00022840"/>
    </source>
</evidence>
<dbReference type="Proteomes" id="UP000177821">
    <property type="component" value="Unassembled WGS sequence"/>
</dbReference>
<dbReference type="GO" id="GO:0005737">
    <property type="term" value="C:cytoplasm"/>
    <property type="evidence" value="ECO:0007669"/>
    <property type="project" value="UniProtKB-SubCell"/>
</dbReference>
<dbReference type="NCBIfam" id="NF010539">
    <property type="entry name" value="PRK13927.1"/>
    <property type="match status" value="1"/>
</dbReference>
<dbReference type="GO" id="GO:0005524">
    <property type="term" value="F:ATP binding"/>
    <property type="evidence" value="ECO:0007669"/>
    <property type="project" value="UniProtKB-KW"/>
</dbReference>
<accession>A0A1G1WQP0</accession>
<dbReference type="NCBIfam" id="TIGR00904">
    <property type="entry name" value="mreB"/>
    <property type="match status" value="1"/>
</dbReference>
<reference evidence="7 8" key="1">
    <citation type="journal article" date="2016" name="Nat. Commun.">
        <title>Thousands of microbial genomes shed light on interconnected biogeochemical processes in an aquifer system.</title>
        <authorList>
            <person name="Anantharaman K."/>
            <person name="Brown C.T."/>
            <person name="Hug L.A."/>
            <person name="Sharon I."/>
            <person name="Castelle C.J."/>
            <person name="Probst A.J."/>
            <person name="Thomas B.C."/>
            <person name="Singh A."/>
            <person name="Wilkins M.J."/>
            <person name="Karaoz U."/>
            <person name="Brodie E.L."/>
            <person name="Williams K.H."/>
            <person name="Hubbard S.S."/>
            <person name="Banfield J.F."/>
        </authorList>
    </citation>
    <scope>NUCLEOTIDE SEQUENCE [LARGE SCALE GENOMIC DNA]</scope>
</reference>
<keyword evidence="3 6" id="KW-0067">ATP-binding</keyword>
<dbReference type="InterPro" id="IPR056546">
    <property type="entry name" value="MreB_MamK-like"/>
</dbReference>